<dbReference type="PANTHER" id="PTHR34883:SF17">
    <property type="entry name" value="CUPREDOXIN"/>
    <property type="match status" value="1"/>
</dbReference>
<evidence type="ECO:0008006" key="4">
    <source>
        <dbReference type="Google" id="ProtNLM"/>
    </source>
</evidence>
<proteinExistence type="predicted"/>
<name>A0A1B5KZY9_USTVR</name>
<dbReference type="InterPro" id="IPR052953">
    <property type="entry name" value="Ser-rich/MCO-related"/>
</dbReference>
<comment type="caution">
    <text evidence="2">The sequence shown here is derived from an EMBL/GenBank/DDBJ whole genome shotgun (WGS) entry which is preliminary data.</text>
</comment>
<dbReference type="AlphaFoldDB" id="A0A1B5KZY9"/>
<dbReference type="CDD" id="cd00920">
    <property type="entry name" value="Cupredoxin"/>
    <property type="match status" value="1"/>
</dbReference>
<dbReference type="SUPFAM" id="SSF49503">
    <property type="entry name" value="Cupredoxins"/>
    <property type="match status" value="1"/>
</dbReference>
<accession>A0A1B5KZY9</accession>
<evidence type="ECO:0000313" key="2">
    <source>
        <dbReference type="EMBL" id="GAO16245.1"/>
    </source>
</evidence>
<evidence type="ECO:0000256" key="1">
    <source>
        <dbReference type="SAM" id="MobiDB-lite"/>
    </source>
</evidence>
<feature type="compositionally biased region" description="Low complexity" evidence="1">
    <location>
        <begin position="202"/>
        <end position="220"/>
    </location>
</feature>
<gene>
    <name evidence="2" type="ORF">UVI_02000260</name>
</gene>
<evidence type="ECO:0000313" key="3">
    <source>
        <dbReference type="Proteomes" id="UP000054053"/>
    </source>
</evidence>
<feature type="region of interest" description="Disordered" evidence="1">
    <location>
        <begin position="201"/>
        <end position="226"/>
    </location>
</feature>
<dbReference type="Gene3D" id="2.60.40.420">
    <property type="entry name" value="Cupredoxins - blue copper proteins"/>
    <property type="match status" value="1"/>
</dbReference>
<feature type="region of interest" description="Disordered" evidence="1">
    <location>
        <begin position="159"/>
        <end position="179"/>
    </location>
</feature>
<dbReference type="Proteomes" id="UP000054053">
    <property type="component" value="Unassembled WGS sequence"/>
</dbReference>
<dbReference type="EMBL" id="BBTG02000001">
    <property type="protein sequence ID" value="GAO16245.1"/>
    <property type="molecule type" value="Genomic_DNA"/>
</dbReference>
<reference evidence="3" key="1">
    <citation type="journal article" date="2016" name="Genome Announc.">
        <title>Genome sequence of Ustilaginoidea virens IPU010, a rice pathogenic fungus causing false smut.</title>
        <authorList>
            <person name="Kumagai T."/>
            <person name="Ishii T."/>
            <person name="Terai G."/>
            <person name="Umemura M."/>
            <person name="Machida M."/>
            <person name="Asai K."/>
        </authorList>
    </citation>
    <scope>NUCLEOTIDE SEQUENCE [LARGE SCALE GENOMIC DNA]</scope>
    <source>
        <strain evidence="3">IPU010</strain>
    </source>
</reference>
<organism evidence="2 3">
    <name type="scientific">Ustilaginoidea virens</name>
    <name type="common">Rice false smut fungus</name>
    <name type="synonym">Villosiclava virens</name>
    <dbReference type="NCBI Taxonomy" id="1159556"/>
    <lineage>
        <taxon>Eukaryota</taxon>
        <taxon>Fungi</taxon>
        <taxon>Dikarya</taxon>
        <taxon>Ascomycota</taxon>
        <taxon>Pezizomycotina</taxon>
        <taxon>Sordariomycetes</taxon>
        <taxon>Hypocreomycetidae</taxon>
        <taxon>Hypocreales</taxon>
        <taxon>Clavicipitaceae</taxon>
        <taxon>Ustilaginoidea</taxon>
    </lineage>
</organism>
<dbReference type="InterPro" id="IPR008972">
    <property type="entry name" value="Cupredoxin"/>
</dbReference>
<dbReference type="PANTHER" id="PTHR34883">
    <property type="entry name" value="SERINE-RICH PROTEIN, PUTATIVE-RELATED-RELATED"/>
    <property type="match status" value="1"/>
</dbReference>
<protein>
    <recommendedName>
        <fullName evidence="4">Extracellular serine-rich protein</fullName>
    </recommendedName>
</protein>
<sequence length="259" mass="25678">MKKPASAVLAGLLGLAQEADVNAPRAAIQVHVVAVGKNPGSIDTGLRFFPERIRAEPGSLVQFQFRAGNHTVTQSDFDNPCVPVSSIDPSVAGVFSSFQPVAGAAGAVPVFTVLVNDTRPIWLFCSQGAHCQKGMAMVINENAAANATRSLETYKRLAQKAPTGQGVPSRCGDGSAGPAASSGYLPTTAAGGNGGGGGGGALVTPAAGGTNDTADGLPPAATTPPPPAVSSPALVVSGAAHVAVPGAMLLVLGGAFMFL</sequence>